<dbReference type="EMBL" id="SLVX01000081">
    <property type="protein sequence ID" value="TCN29229.1"/>
    <property type="molecule type" value="Genomic_DNA"/>
</dbReference>
<accession>A0A4R2BT09</accession>
<protein>
    <submittedName>
        <fullName evidence="1">Uncharacterized protein</fullName>
    </submittedName>
</protein>
<evidence type="ECO:0000313" key="1">
    <source>
        <dbReference type="EMBL" id="TCN29229.1"/>
    </source>
</evidence>
<evidence type="ECO:0000313" key="2">
    <source>
        <dbReference type="Proteomes" id="UP000295351"/>
    </source>
</evidence>
<reference evidence="1 2" key="1">
    <citation type="submission" date="2019-03" db="EMBL/GenBank/DDBJ databases">
        <title>Genomic Encyclopedia of Type Strains, Phase IV (KMG-IV): sequencing the most valuable type-strain genomes for metagenomic binning, comparative biology and taxonomic classification.</title>
        <authorList>
            <person name="Goeker M."/>
        </authorList>
    </citation>
    <scope>NUCLEOTIDE SEQUENCE [LARGE SCALE GENOMIC DNA]</scope>
    <source>
        <strain evidence="1 2">DSM 18401</strain>
    </source>
</reference>
<dbReference type="RefSeq" id="WP_133037265.1">
    <property type="nucleotide sequence ID" value="NZ_BAABEI010000007.1"/>
</dbReference>
<dbReference type="Proteomes" id="UP000295351">
    <property type="component" value="Unassembled WGS sequence"/>
</dbReference>
<comment type="caution">
    <text evidence="1">The sequence shown here is derived from an EMBL/GenBank/DDBJ whole genome shotgun (WGS) entry which is preliminary data.</text>
</comment>
<name>A0A4R2BT09_SHIGR</name>
<sequence length="87" mass="8990">MFDEIGTRFFAALAKAAEMHLDAGHSCIAALRRAGEAPDPAATAAAQAALGALEPASMNAIMGEAHRLMREDPAGLLGAWKPAGPRH</sequence>
<keyword evidence="2" id="KW-1185">Reference proteome</keyword>
<gene>
    <name evidence="1" type="ORF">EV665_1815</name>
</gene>
<dbReference type="AlphaFoldDB" id="A0A4R2BT09"/>
<organism evidence="1 2">
    <name type="scientific">Shinella granuli</name>
    <dbReference type="NCBI Taxonomy" id="323621"/>
    <lineage>
        <taxon>Bacteria</taxon>
        <taxon>Pseudomonadati</taxon>
        <taxon>Pseudomonadota</taxon>
        <taxon>Alphaproteobacteria</taxon>
        <taxon>Hyphomicrobiales</taxon>
        <taxon>Rhizobiaceae</taxon>
        <taxon>Shinella</taxon>
    </lineage>
</organism>
<proteinExistence type="predicted"/>